<reference evidence="2 3" key="1">
    <citation type="submission" date="2016-10" db="EMBL/GenBank/DDBJ databases">
        <authorList>
            <person name="de Groot N.N."/>
        </authorList>
    </citation>
    <scope>NUCLEOTIDE SEQUENCE [LARGE SCALE GENOMIC DNA]</scope>
    <source>
        <strain evidence="2 3">DSM 21799</strain>
    </source>
</reference>
<feature type="compositionally biased region" description="Acidic residues" evidence="1">
    <location>
        <begin position="175"/>
        <end position="211"/>
    </location>
</feature>
<feature type="compositionally biased region" description="Acidic residues" evidence="1">
    <location>
        <begin position="150"/>
        <end position="165"/>
    </location>
</feature>
<gene>
    <name evidence="2" type="ORF">SAMN04489806_2302</name>
</gene>
<protein>
    <recommendedName>
        <fullName evidence="4">DUF3027 domain-containing protein</fullName>
    </recommendedName>
</protein>
<dbReference type="AlphaFoldDB" id="A0A1H4NTN2"/>
<evidence type="ECO:0000256" key="1">
    <source>
        <dbReference type="SAM" id="MobiDB-lite"/>
    </source>
</evidence>
<dbReference type="RefSeq" id="WP_245723622.1">
    <property type="nucleotide sequence ID" value="NZ_FNRY01000001.1"/>
</dbReference>
<dbReference type="InterPro" id="IPR021391">
    <property type="entry name" value="DUF3027"/>
</dbReference>
<feature type="region of interest" description="Disordered" evidence="1">
    <location>
        <begin position="138"/>
        <end position="211"/>
    </location>
</feature>
<dbReference type="EMBL" id="FNRY01000001">
    <property type="protein sequence ID" value="SEB98591.1"/>
    <property type="molecule type" value="Genomic_DNA"/>
</dbReference>
<evidence type="ECO:0008006" key="4">
    <source>
        <dbReference type="Google" id="ProtNLM"/>
    </source>
</evidence>
<evidence type="ECO:0000313" key="2">
    <source>
        <dbReference type="EMBL" id="SEB98591.1"/>
    </source>
</evidence>
<name>A0A1H4NTN2_9MICO</name>
<dbReference type="Pfam" id="PF11228">
    <property type="entry name" value="DUF3027"/>
    <property type="match status" value="1"/>
</dbReference>
<organism evidence="2 3">
    <name type="scientific">Paramicrobacterium humi</name>
    <dbReference type="NCBI Taxonomy" id="640635"/>
    <lineage>
        <taxon>Bacteria</taxon>
        <taxon>Bacillati</taxon>
        <taxon>Actinomycetota</taxon>
        <taxon>Actinomycetes</taxon>
        <taxon>Micrococcales</taxon>
        <taxon>Microbacteriaceae</taxon>
        <taxon>Paramicrobacterium</taxon>
    </lineage>
</organism>
<sequence length="211" mass="22746">MPEPDNTELNAEITKGVAETAESLDTSANPDATVVPAAPAVADEVLLAAVDVAREALLEITSADSIGEPAGHIVEGDHALSLLFENRLDGYPGWLWTVSLARVEDGEPTILETELMPGDGALLAPDWVPWSERLAEYRAQQQEAAREAAESDDEDDEDEDDDESENSLLHAGDLDGVDVDELDDSDHDDSDDDDSDEDSDEDSDDDDSDEH</sequence>
<accession>A0A1H4NTN2</accession>
<evidence type="ECO:0000313" key="3">
    <source>
        <dbReference type="Proteomes" id="UP000199183"/>
    </source>
</evidence>
<dbReference type="Proteomes" id="UP000199183">
    <property type="component" value="Unassembled WGS sequence"/>
</dbReference>
<dbReference type="STRING" id="640635.SAMN04489806_2302"/>
<proteinExistence type="predicted"/>
<keyword evidence="3" id="KW-1185">Reference proteome</keyword>